<dbReference type="InterPro" id="IPR000847">
    <property type="entry name" value="LysR_HTH_N"/>
</dbReference>
<accession>A0ABV5QW67</accession>
<dbReference type="Gene3D" id="3.40.190.10">
    <property type="entry name" value="Periplasmic binding protein-like II"/>
    <property type="match status" value="2"/>
</dbReference>
<dbReference type="Pfam" id="PF00126">
    <property type="entry name" value="HTH_1"/>
    <property type="match status" value="1"/>
</dbReference>
<evidence type="ECO:0000256" key="4">
    <source>
        <dbReference type="ARBA" id="ARBA00023163"/>
    </source>
</evidence>
<keyword evidence="4" id="KW-0804">Transcription</keyword>
<feature type="domain" description="HTH lysR-type" evidence="6">
    <location>
        <begin position="15"/>
        <end position="64"/>
    </location>
</feature>
<keyword evidence="3" id="KW-0238">DNA-binding</keyword>
<dbReference type="InterPro" id="IPR058163">
    <property type="entry name" value="LysR-type_TF_proteobact-type"/>
</dbReference>
<dbReference type="InterPro" id="IPR036388">
    <property type="entry name" value="WH-like_DNA-bd_sf"/>
</dbReference>
<organism evidence="7 8">
    <name type="scientific">Streptomyces roseoviridis</name>
    <dbReference type="NCBI Taxonomy" id="67361"/>
    <lineage>
        <taxon>Bacteria</taxon>
        <taxon>Bacillati</taxon>
        <taxon>Actinomycetota</taxon>
        <taxon>Actinomycetes</taxon>
        <taxon>Kitasatosporales</taxon>
        <taxon>Streptomycetaceae</taxon>
        <taxon>Streptomyces</taxon>
    </lineage>
</organism>
<dbReference type="EMBL" id="JBHMCT010000019">
    <property type="protein sequence ID" value="MFB9557755.1"/>
    <property type="molecule type" value="Genomic_DNA"/>
</dbReference>
<evidence type="ECO:0000259" key="6">
    <source>
        <dbReference type="PROSITE" id="PS50931"/>
    </source>
</evidence>
<evidence type="ECO:0000313" key="8">
    <source>
        <dbReference type="Proteomes" id="UP001589716"/>
    </source>
</evidence>
<protein>
    <submittedName>
        <fullName evidence="7">LysR family transcriptional regulator</fullName>
    </submittedName>
</protein>
<dbReference type="InterPro" id="IPR005119">
    <property type="entry name" value="LysR_subst-bd"/>
</dbReference>
<keyword evidence="8" id="KW-1185">Reference proteome</keyword>
<comment type="caution">
    <text evidence="7">The sequence shown here is derived from an EMBL/GenBank/DDBJ whole genome shotgun (WGS) entry which is preliminary data.</text>
</comment>
<gene>
    <name evidence="7" type="ORF">ACFFTP_26675</name>
</gene>
<dbReference type="PRINTS" id="PR00039">
    <property type="entry name" value="HTHLYSR"/>
</dbReference>
<reference evidence="7 8" key="1">
    <citation type="submission" date="2024-09" db="EMBL/GenBank/DDBJ databases">
        <authorList>
            <person name="Sun Q."/>
            <person name="Mori K."/>
        </authorList>
    </citation>
    <scope>NUCLEOTIDE SEQUENCE [LARGE SCALE GENOMIC DNA]</scope>
    <source>
        <strain evidence="7 8">JCM 4414</strain>
    </source>
</reference>
<dbReference type="RefSeq" id="WP_382746053.1">
    <property type="nucleotide sequence ID" value="NZ_JBHMCT010000019.1"/>
</dbReference>
<name>A0ABV5QW67_9ACTN</name>
<sequence>MTRPSLPPLSTLLPFEAAVRHASMTGAARELHVTHGAVSRQVQNLEKALGTTLFERGARSLRPTPQARRLAAAVREALDLIEAAAAEVSGRGPGGPLALSCEPTLLMRWLIPRLPDLAARHPGLTVHLSAGGGPPDFARDTVDVALRRDDFPVPEGVSRVPLFEEWIGPVCRPELAERLATGGFEGVTLLHTGTRPTAWDDWRRLSGRTTGAAGTPQQTFEHFYLALQAAVAGVGVAVGPYALVRDDLVRGQLAAPYGFVADGTGYGLLSPRPPERDARIVTLLGWLRQQAASLTPPPSPPSPTPPSPSTRTPPSPSTPTPPPPASPPAA</sequence>
<evidence type="ECO:0000256" key="5">
    <source>
        <dbReference type="SAM" id="MobiDB-lite"/>
    </source>
</evidence>
<evidence type="ECO:0000256" key="1">
    <source>
        <dbReference type="ARBA" id="ARBA00009437"/>
    </source>
</evidence>
<dbReference type="Pfam" id="PF03466">
    <property type="entry name" value="LysR_substrate"/>
    <property type="match status" value="1"/>
</dbReference>
<dbReference type="InterPro" id="IPR036390">
    <property type="entry name" value="WH_DNA-bd_sf"/>
</dbReference>
<comment type="similarity">
    <text evidence="1">Belongs to the LysR transcriptional regulatory family.</text>
</comment>
<feature type="region of interest" description="Disordered" evidence="5">
    <location>
        <begin position="289"/>
        <end position="330"/>
    </location>
</feature>
<keyword evidence="2" id="KW-0805">Transcription regulation</keyword>
<evidence type="ECO:0000256" key="3">
    <source>
        <dbReference type="ARBA" id="ARBA00023125"/>
    </source>
</evidence>
<dbReference type="PROSITE" id="PS50931">
    <property type="entry name" value="HTH_LYSR"/>
    <property type="match status" value="1"/>
</dbReference>
<feature type="compositionally biased region" description="Pro residues" evidence="5">
    <location>
        <begin position="295"/>
        <end position="330"/>
    </location>
</feature>
<dbReference type="PANTHER" id="PTHR30537:SF74">
    <property type="entry name" value="HTH-TYPE TRANSCRIPTIONAL REGULATOR TRPI"/>
    <property type="match status" value="1"/>
</dbReference>
<dbReference type="SUPFAM" id="SSF46785">
    <property type="entry name" value="Winged helix' DNA-binding domain"/>
    <property type="match status" value="1"/>
</dbReference>
<dbReference type="SUPFAM" id="SSF53850">
    <property type="entry name" value="Periplasmic binding protein-like II"/>
    <property type="match status" value="1"/>
</dbReference>
<dbReference type="Proteomes" id="UP001589716">
    <property type="component" value="Unassembled WGS sequence"/>
</dbReference>
<proteinExistence type="inferred from homology"/>
<evidence type="ECO:0000256" key="2">
    <source>
        <dbReference type="ARBA" id="ARBA00023015"/>
    </source>
</evidence>
<dbReference type="PANTHER" id="PTHR30537">
    <property type="entry name" value="HTH-TYPE TRANSCRIPTIONAL REGULATOR"/>
    <property type="match status" value="1"/>
</dbReference>
<evidence type="ECO:0000313" key="7">
    <source>
        <dbReference type="EMBL" id="MFB9557755.1"/>
    </source>
</evidence>
<dbReference type="Gene3D" id="1.10.10.10">
    <property type="entry name" value="Winged helix-like DNA-binding domain superfamily/Winged helix DNA-binding domain"/>
    <property type="match status" value="1"/>
</dbReference>